<dbReference type="InterPro" id="IPR003593">
    <property type="entry name" value="AAA+_ATPase"/>
</dbReference>
<dbReference type="GO" id="GO:0005886">
    <property type="term" value="C:plasma membrane"/>
    <property type="evidence" value="ECO:0007669"/>
    <property type="project" value="TreeGrafter"/>
</dbReference>
<dbReference type="CDD" id="cd03219">
    <property type="entry name" value="ABC_Mj1267_LivG_branched"/>
    <property type="match status" value="1"/>
</dbReference>
<keyword evidence="7" id="KW-1185">Reference proteome</keyword>
<dbReference type="FunFam" id="3.40.50.300:FF:000421">
    <property type="entry name" value="Branched-chain amino acid ABC transporter ATP-binding protein"/>
    <property type="match status" value="1"/>
</dbReference>
<evidence type="ECO:0000256" key="4">
    <source>
        <dbReference type="ARBA" id="ARBA00024722"/>
    </source>
</evidence>
<dbReference type="Gene3D" id="3.40.50.300">
    <property type="entry name" value="P-loop containing nucleotide triphosphate hydrolases"/>
    <property type="match status" value="1"/>
</dbReference>
<feature type="domain" description="ABC transporter" evidence="5">
    <location>
        <begin position="9"/>
        <end position="251"/>
    </location>
</feature>
<reference evidence="7" key="1">
    <citation type="submission" date="2016-11" db="EMBL/GenBank/DDBJ databases">
        <authorList>
            <person name="Varghese N."/>
            <person name="Submissions S."/>
        </authorList>
    </citation>
    <scope>NUCLEOTIDE SEQUENCE [LARGE SCALE GENOMIC DNA]</scope>
    <source>
        <strain evidence="7">GAS401</strain>
    </source>
</reference>
<dbReference type="EMBL" id="LT670849">
    <property type="protein sequence ID" value="SHN81279.1"/>
    <property type="molecule type" value="Genomic_DNA"/>
</dbReference>
<dbReference type="InterPro" id="IPR032823">
    <property type="entry name" value="BCA_ABC_TP_C"/>
</dbReference>
<sequence length="253" mass="28136">MTLITPPRLKLDRVTKTFGGVYALTELSLEVAPRQIVGLIGPNGAGKTTTFNVITGAYRATSGTVLLDAHAVTSEPSHRIARAGIMRTFQNIRLFSDMTVWEHLLVAQPHTGPFARRLLPMRFSNPHVIERAEEVLEFFGLGDVRNRLARSLPYGLQRKVEMARAVTARPKLLLLDEPVAGMNHDEAETIRTLMLRLREEGLSILLIEHDMAFVMNLCDQLYVLDFGVLIAQGRPDEIRTNPAVLDAYLGQAA</sequence>
<dbReference type="InterPro" id="IPR051120">
    <property type="entry name" value="ABC_AA/LPS_Transport"/>
</dbReference>
<dbReference type="PROSITE" id="PS50893">
    <property type="entry name" value="ABC_TRANSPORTER_2"/>
    <property type="match status" value="1"/>
</dbReference>
<dbReference type="Proteomes" id="UP000184096">
    <property type="component" value="Chromosome I"/>
</dbReference>
<name>A0A1M7UE33_9BRAD</name>
<dbReference type="SMART" id="SM00382">
    <property type="entry name" value="AAA"/>
    <property type="match status" value="1"/>
</dbReference>
<evidence type="ECO:0000313" key="7">
    <source>
        <dbReference type="Proteomes" id="UP000184096"/>
    </source>
</evidence>
<dbReference type="SUPFAM" id="SSF52540">
    <property type="entry name" value="P-loop containing nucleoside triphosphate hydrolases"/>
    <property type="match status" value="1"/>
</dbReference>
<dbReference type="RefSeq" id="WP_072821391.1">
    <property type="nucleotide sequence ID" value="NZ_LT670849.1"/>
</dbReference>
<dbReference type="Pfam" id="PF12399">
    <property type="entry name" value="BCA_ABC_TP_C"/>
    <property type="match status" value="1"/>
</dbReference>
<proteinExistence type="predicted"/>
<comment type="function">
    <text evidence="4">Involved in beta-(1--&gt;2)glucan export. Transmembrane domains (TMD) form a pore in the inner membrane and the ATP-binding domain (NBD) is responsible for energy generation.</text>
</comment>
<dbReference type="InterPro" id="IPR027417">
    <property type="entry name" value="P-loop_NTPase"/>
</dbReference>
<evidence type="ECO:0000256" key="3">
    <source>
        <dbReference type="ARBA" id="ARBA00022840"/>
    </source>
</evidence>
<accession>A0A1M7UE33</accession>
<evidence type="ECO:0000313" key="6">
    <source>
        <dbReference type="EMBL" id="SHN81279.1"/>
    </source>
</evidence>
<evidence type="ECO:0000259" key="5">
    <source>
        <dbReference type="PROSITE" id="PS50893"/>
    </source>
</evidence>
<keyword evidence="2" id="KW-0547">Nucleotide-binding</keyword>
<keyword evidence="3 6" id="KW-0067">ATP-binding</keyword>
<dbReference type="GO" id="GO:0005524">
    <property type="term" value="F:ATP binding"/>
    <property type="evidence" value="ECO:0007669"/>
    <property type="project" value="UniProtKB-KW"/>
</dbReference>
<gene>
    <name evidence="6" type="ORF">SAMN05444170_4674</name>
</gene>
<protein>
    <submittedName>
        <fullName evidence="6">Amino acid/amide ABC transporter ATP-binding protein 1, HAAT family</fullName>
    </submittedName>
</protein>
<dbReference type="OrthoDB" id="9779872at2"/>
<keyword evidence="1" id="KW-0813">Transport</keyword>
<dbReference type="PANTHER" id="PTHR45772">
    <property type="entry name" value="CONSERVED COMPONENT OF ABC TRANSPORTER FOR NATURAL AMINO ACIDS-RELATED"/>
    <property type="match status" value="1"/>
</dbReference>
<dbReference type="GO" id="GO:0016887">
    <property type="term" value="F:ATP hydrolysis activity"/>
    <property type="evidence" value="ECO:0007669"/>
    <property type="project" value="InterPro"/>
</dbReference>
<dbReference type="InterPro" id="IPR003439">
    <property type="entry name" value="ABC_transporter-like_ATP-bd"/>
</dbReference>
<dbReference type="AlphaFoldDB" id="A0A1M7UE33"/>
<organism evidence="6 7">
    <name type="scientific">Bradyrhizobium erythrophlei</name>
    <dbReference type="NCBI Taxonomy" id="1437360"/>
    <lineage>
        <taxon>Bacteria</taxon>
        <taxon>Pseudomonadati</taxon>
        <taxon>Pseudomonadota</taxon>
        <taxon>Alphaproteobacteria</taxon>
        <taxon>Hyphomicrobiales</taxon>
        <taxon>Nitrobacteraceae</taxon>
        <taxon>Bradyrhizobium</taxon>
    </lineage>
</organism>
<dbReference type="Pfam" id="PF00005">
    <property type="entry name" value="ABC_tran"/>
    <property type="match status" value="1"/>
</dbReference>
<evidence type="ECO:0000256" key="1">
    <source>
        <dbReference type="ARBA" id="ARBA00022448"/>
    </source>
</evidence>
<evidence type="ECO:0000256" key="2">
    <source>
        <dbReference type="ARBA" id="ARBA00022741"/>
    </source>
</evidence>